<dbReference type="Proteomes" id="UP001195196">
    <property type="component" value="Unassembled WGS sequence"/>
</dbReference>
<sequence>MTTATASLRVGVRTSTATQTAAGVLDRHGYRIPSRSRSFGMTLAECLTDPVPRAERVGLTWSTTTPIGETDHVRATTVVTRVGADRIEREVRLLDDTGRVHESGTETWRPDVRPEVIPALDFCSVEWGGQLRERLHSDAAFTSSVSTWDGTVGLRCGDLEVHLRIYKGQIIDVTRRAPLGATFTFEASPATWVDLMLSEEDDFMRRALRGEFSSTGNGYEYLRLTKPLHAIIQNARALAQEVHS</sequence>
<proteinExistence type="predicted"/>
<evidence type="ECO:0000313" key="1">
    <source>
        <dbReference type="EMBL" id="MBM7276622.1"/>
    </source>
</evidence>
<dbReference type="EMBL" id="JAFFGU010000001">
    <property type="protein sequence ID" value="MBM7276622.1"/>
    <property type="molecule type" value="Genomic_DNA"/>
</dbReference>
<accession>A0AAW4FZS9</accession>
<dbReference type="InterPro" id="IPR036527">
    <property type="entry name" value="SCP2_sterol-bd_dom_sf"/>
</dbReference>
<organism evidence="1 2">
    <name type="scientific">Gordonia rubripertincta</name>
    <name type="common">Rhodococcus corallinus</name>
    <dbReference type="NCBI Taxonomy" id="36822"/>
    <lineage>
        <taxon>Bacteria</taxon>
        <taxon>Bacillati</taxon>
        <taxon>Actinomycetota</taxon>
        <taxon>Actinomycetes</taxon>
        <taxon>Mycobacteriales</taxon>
        <taxon>Gordoniaceae</taxon>
        <taxon>Gordonia</taxon>
    </lineage>
</organism>
<name>A0AAW4FZS9_GORRU</name>
<evidence type="ECO:0000313" key="2">
    <source>
        <dbReference type="Proteomes" id="UP001195196"/>
    </source>
</evidence>
<comment type="caution">
    <text evidence="1">The sequence shown here is derived from an EMBL/GenBank/DDBJ whole genome shotgun (WGS) entry which is preliminary data.</text>
</comment>
<dbReference type="RefSeq" id="WP_204717290.1">
    <property type="nucleotide sequence ID" value="NZ_JAFFGU010000001.1"/>
</dbReference>
<gene>
    <name evidence="1" type="ORF">JTZ10_02525</name>
</gene>
<dbReference type="SUPFAM" id="SSF55718">
    <property type="entry name" value="SCP-like"/>
    <property type="match status" value="1"/>
</dbReference>
<dbReference type="AlphaFoldDB" id="A0AAW4FZS9"/>
<reference evidence="1" key="1">
    <citation type="submission" date="2021-02" db="EMBL/GenBank/DDBJ databases">
        <title>Taxonomy, biology and ecology of Rhodococcus bacteria occurring in California pistachio and other woody hosts as revealed by genome sequence analyses.</title>
        <authorList>
            <person name="Riely B."/>
            <person name="Gai Y."/>
        </authorList>
    </citation>
    <scope>NUCLEOTIDE SEQUENCE</scope>
    <source>
        <strain evidence="1">BP-295</strain>
    </source>
</reference>
<protein>
    <submittedName>
        <fullName evidence="1">Uncharacterized protein</fullName>
    </submittedName>
</protein>
<dbReference type="Gene3D" id="3.30.1050.10">
    <property type="entry name" value="SCP2 sterol-binding domain"/>
    <property type="match status" value="1"/>
</dbReference>